<proteinExistence type="predicted"/>
<organism evidence="2 3">
    <name type="scientific">Deinococcus cellulosilyticus (strain DSM 18568 / NBRC 106333 / KACC 11606 / 5516J-15)</name>
    <dbReference type="NCBI Taxonomy" id="1223518"/>
    <lineage>
        <taxon>Bacteria</taxon>
        <taxon>Thermotogati</taxon>
        <taxon>Deinococcota</taxon>
        <taxon>Deinococci</taxon>
        <taxon>Deinococcales</taxon>
        <taxon>Deinococcaceae</taxon>
        <taxon>Deinococcus</taxon>
    </lineage>
</organism>
<keyword evidence="1" id="KW-0472">Membrane</keyword>
<keyword evidence="3" id="KW-1185">Reference proteome</keyword>
<keyword evidence="1" id="KW-1133">Transmembrane helix</keyword>
<feature type="transmembrane region" description="Helical" evidence="1">
    <location>
        <begin position="25"/>
        <end position="44"/>
    </location>
</feature>
<gene>
    <name evidence="2" type="ORF">DC3_19130</name>
</gene>
<keyword evidence="1" id="KW-0812">Transmembrane</keyword>
<evidence type="ECO:0000313" key="3">
    <source>
        <dbReference type="Proteomes" id="UP000321306"/>
    </source>
</evidence>
<dbReference type="AlphaFoldDB" id="A0A511N1E4"/>
<accession>A0A511N1E4</accession>
<feature type="transmembrane region" description="Helical" evidence="1">
    <location>
        <begin position="249"/>
        <end position="272"/>
    </location>
</feature>
<evidence type="ECO:0000256" key="1">
    <source>
        <dbReference type="SAM" id="Phobius"/>
    </source>
</evidence>
<sequence length="276" mass="30641">MQFRVVGSSSLVTLPFEASIKDGPGLARLILALGILIAIVASHLKAYDASPAAERDLKINQLERQMTALFSQDLPQELRAPEMLATLLDRLKFARMLVEEHDRTTVDPLIEQIALRIEMFSRLVKVHQSSDKITDYPTELNKILNLLLSDQVLIKNDINNMIDHLMTRPILQADGAVQGEQAGKQLQPPNSMGIFLTRVMANLLVVPYSTPKLWMRFLLYLVFVCLLSMVVFANNYDSNPVFGADYRDYLALFLAGAGAQLTGQTIGSLSIAGRGK</sequence>
<protein>
    <submittedName>
        <fullName evidence="2">Uncharacterized protein</fullName>
    </submittedName>
</protein>
<name>A0A511N1E4_DEIC1</name>
<comment type="caution">
    <text evidence="2">The sequence shown here is derived from an EMBL/GenBank/DDBJ whole genome shotgun (WGS) entry which is preliminary data.</text>
</comment>
<feature type="transmembrane region" description="Helical" evidence="1">
    <location>
        <begin position="217"/>
        <end position="237"/>
    </location>
</feature>
<dbReference type="EMBL" id="BJXB01000007">
    <property type="protein sequence ID" value="GEM46278.1"/>
    <property type="molecule type" value="Genomic_DNA"/>
</dbReference>
<dbReference type="Proteomes" id="UP000321306">
    <property type="component" value="Unassembled WGS sequence"/>
</dbReference>
<evidence type="ECO:0000313" key="2">
    <source>
        <dbReference type="EMBL" id="GEM46278.1"/>
    </source>
</evidence>
<reference evidence="2 3" key="1">
    <citation type="submission" date="2019-07" db="EMBL/GenBank/DDBJ databases">
        <title>Whole genome shotgun sequence of Deinococcus cellulosilyticus NBRC 106333.</title>
        <authorList>
            <person name="Hosoyama A."/>
            <person name="Uohara A."/>
            <person name="Ohji S."/>
            <person name="Ichikawa N."/>
        </authorList>
    </citation>
    <scope>NUCLEOTIDE SEQUENCE [LARGE SCALE GENOMIC DNA]</scope>
    <source>
        <strain evidence="2 3">NBRC 106333</strain>
    </source>
</reference>